<evidence type="ECO:0000313" key="5">
    <source>
        <dbReference type="EMBL" id="CAK8987788.1"/>
    </source>
</evidence>
<dbReference type="InterPro" id="IPR011990">
    <property type="entry name" value="TPR-like_helical_dom_sf"/>
</dbReference>
<accession>A0ABP0HDG8</accession>
<proteinExistence type="inferred from homology"/>
<dbReference type="InterPro" id="IPR019734">
    <property type="entry name" value="TPR_rpt"/>
</dbReference>
<keyword evidence="6" id="KW-1185">Reference proteome</keyword>
<feature type="repeat" description="TPR" evidence="3">
    <location>
        <begin position="1697"/>
        <end position="1730"/>
    </location>
</feature>
<dbReference type="InterPro" id="IPR011717">
    <property type="entry name" value="TPR-4"/>
</dbReference>
<evidence type="ECO:0000313" key="6">
    <source>
        <dbReference type="Proteomes" id="UP001642464"/>
    </source>
</evidence>
<evidence type="ECO:0000256" key="4">
    <source>
        <dbReference type="SAM" id="MobiDB-lite"/>
    </source>
</evidence>
<name>A0ABP0HDG8_9DINO</name>
<dbReference type="Pfam" id="PF13424">
    <property type="entry name" value="TPR_12"/>
    <property type="match status" value="1"/>
</dbReference>
<dbReference type="PROSITE" id="PS50005">
    <property type="entry name" value="TPR"/>
    <property type="match status" value="3"/>
</dbReference>
<dbReference type="PROSITE" id="PS50293">
    <property type="entry name" value="TPR_REGION"/>
    <property type="match status" value="1"/>
</dbReference>
<keyword evidence="1 3" id="KW-0802">TPR repeat</keyword>
<evidence type="ECO:0000256" key="1">
    <source>
        <dbReference type="ARBA" id="ARBA00022803"/>
    </source>
</evidence>
<dbReference type="Pfam" id="PF07721">
    <property type="entry name" value="TPR_4"/>
    <property type="match status" value="1"/>
</dbReference>
<sequence length="2051" mass="224694">MGLEAMTPAPSLVDRPRVSRRRRPRQQSVDAKPCSAVAGAGAPNGIPREGRQGGEAGPRRLVGQRWKPRAKALAGPWRGRALAWGLLALTMMGLVLPTSSQARILEEGGICEIFAGGFETELTEARTRLRVLEEIMVRNERDDVQEELEVWLTVEQRLSRVAREWTKGLEALRGQQWTKALKSVQQALGILMQRSPLARAIIQWPKRTTLTCLKGVLLQHLGDHDRALDAFEQVFSERTIHSMPWERSSVDLSIALQLARLHLRKGQNDLAETFFREALSLDRNCVEAHRGLGLCYDARYLGAVETKPSLVHSSVFRRNPARRNTPAMLADRTQLGTLSQQVLQHFTRALNLGCTDAHVLVRVAVLLAEREEWDAAARYLTKAAERWPDSAQVHFELGRVLRSRGQVLAEFGDKEADALLRQAVGHLQQALWLDKSDLASHVELADLLLFMRRSAEALETALEADRRSAGSPATQMLLARVSAARNDTKRTIGHLQNVLRHHDGAPERLEALILLAETHATQGRLEDASSAFARVVKALTAADPLHQDLVADMLVRQADMDRLRGDVEAAVKGYERALFRDANHPQGHAGLAYCALADKRLDEAWSRFQLAIDNGVTNVDVLLDAAELLLHETAVKVSSLHVDRKCAVAIEVLRTATEQWPESWRAHSLLGSVRCKDAGADAPSAAVAIEELQTAVKLNPLCHGCFLELGARFSEANMLHRALESLTSAYTLAPKDPRTLLLIGRIQAKLEQSGNALESLLQAKEIVDRETRGIRATSIGVSARVHASALLVESGRIEEASRLLLEAVDLDPTHVEAHQSLVLLFAANAQPAKAFKHQLLAEQELARRPEDPAGFQFSEPGDGLRPPQDQDMEPSTHASSHSWVDTLQAWSSDFSSWALSGRRNDQEEISNRTGRVAPRLCAGKQHSAQKVQGRANILLEKTGSVFQLASMFAAQGQVDEAVTCFEQVLESNHETLGPAAELELGMILLKHHRDEQSRAVGHLMHAAQTLAVDHPKHLEALLWAAHLAPSQGERLALLVSATHFHQGSAVAFVTLGLEYERREAWADARKAFQHAVECPGVEVSLQGAHTYFRLARARQQELTEVMLDDGHDLADGVLMCDGDIVANFARVLEVLDHKDFDLHADAMDAAVPVVPGAFDSVEVLRIAAQVEMGRCLRIDGQAQRASDALVDAAQRLAELELGIDSSSSSSSSAENRASLAAICAAELGWVFGADEQPVLSLWFSRAGFALECTHSRSQYLRAAALVGQSDVGVFLAHPAHGASVRDSNTSSVTKTAEMVQRLREAGNLERAIETAKSAMHGNNDVGNKLRRTLLDLLSENANLKEALRFAVSGTEDGIIYALEGLFDRAGPGVRASVLLRGLSNWPAEDRVPEHLLGLARSLILEHQLPELALWLGEYLSSQGAAMEEVAQVFGLGLGSEFASGLSDPEHQDTAFDAHLLFVPQVLRHRNVTAPFSRATTALHLALGKLRRRQQLDFLSAIHFWTALMGQGSSSEAHLGAGEACLKIARRAAKSAKVLPRVMQLVLRLAALHFDRVRDIADYHTASQRADLNRALCGRGQALLALGQPQLARDVLERIKVSGKGESCPCQRMGLAMSWFATRETSGHLARAVANLEAMRDELSEPTCLANGCVLFLDVADEMIAVARALQHRGDCGTAARIIDVALDGFRHTPAREAALQFAQGTLSFHNGAFDRAVRSLSRAVELRPEHVQSHNNLGAALFMNDQLEEAIDVLARVLELCKNTEPVERCRLSARINLASAHALLGDLDEAQHHLHAVLKWGHLEPKIDRTAVQRQLIQLSAARGKVGMAVLNLRDLLKTLQGELRDAKAAAQAASSPTMSQDSIALAKSKWEAIADTKRDLGRILSKAGQHDEAVKVLRSVVLMRTAQQPAEDDKPTQLSSESVWELLEMLPVPAIEKHLSVPEPLADLGNAYFHAENLEQAQRLYALCARLFPQEATSHNNLGVVAFQRGEWDLATKHFAEAVRLDPSNENAVMALEHVSADGPAPWLLTVLPSTEGNPFRHETSLHSL</sequence>
<evidence type="ECO:0000256" key="3">
    <source>
        <dbReference type="PROSITE-ProRule" id="PRU00339"/>
    </source>
</evidence>
<feature type="region of interest" description="Disordered" evidence="4">
    <location>
        <begin position="1"/>
        <end position="60"/>
    </location>
</feature>
<gene>
    <name evidence="5" type="ORF">SCF082_LOCUS1123</name>
</gene>
<dbReference type="Pfam" id="PF13374">
    <property type="entry name" value="TPR_10"/>
    <property type="match status" value="1"/>
</dbReference>
<dbReference type="SMART" id="SM00028">
    <property type="entry name" value="TPR"/>
    <property type="match status" value="18"/>
</dbReference>
<comment type="caution">
    <text evidence="5">The sequence shown here is derived from an EMBL/GenBank/DDBJ whole genome shotgun (WGS) entry which is preliminary data.</text>
</comment>
<dbReference type="Pfam" id="PF13432">
    <property type="entry name" value="TPR_16"/>
    <property type="match status" value="4"/>
</dbReference>
<dbReference type="PANTHER" id="PTHR12558">
    <property type="entry name" value="CELL DIVISION CYCLE 16,23,27"/>
    <property type="match status" value="1"/>
</dbReference>
<dbReference type="Pfam" id="PF13181">
    <property type="entry name" value="TPR_8"/>
    <property type="match status" value="1"/>
</dbReference>
<dbReference type="Gene3D" id="1.25.40.10">
    <property type="entry name" value="Tetratricopeptide repeat domain"/>
    <property type="match status" value="6"/>
</dbReference>
<dbReference type="PANTHER" id="PTHR12558:SF13">
    <property type="entry name" value="CELL DIVISION CYCLE PROTEIN 27 HOMOLOG"/>
    <property type="match status" value="1"/>
</dbReference>
<feature type="repeat" description="TPR" evidence="3">
    <location>
        <begin position="1978"/>
        <end position="2011"/>
    </location>
</feature>
<organism evidence="5 6">
    <name type="scientific">Durusdinium trenchii</name>
    <dbReference type="NCBI Taxonomy" id="1381693"/>
    <lineage>
        <taxon>Eukaryota</taxon>
        <taxon>Sar</taxon>
        <taxon>Alveolata</taxon>
        <taxon>Dinophyceae</taxon>
        <taxon>Suessiales</taxon>
        <taxon>Symbiodiniaceae</taxon>
        <taxon>Durusdinium</taxon>
    </lineage>
</organism>
<reference evidence="5 6" key="1">
    <citation type="submission" date="2024-02" db="EMBL/GenBank/DDBJ databases">
        <authorList>
            <person name="Chen Y."/>
            <person name="Shah S."/>
            <person name="Dougan E. K."/>
            <person name="Thang M."/>
            <person name="Chan C."/>
        </authorList>
    </citation>
    <scope>NUCLEOTIDE SEQUENCE [LARGE SCALE GENOMIC DNA]</scope>
</reference>
<comment type="similarity">
    <text evidence="2">Belongs to the APC3/CDC27 family.</text>
</comment>
<feature type="region of interest" description="Disordered" evidence="4">
    <location>
        <begin position="851"/>
        <end position="880"/>
    </location>
</feature>
<dbReference type="EMBL" id="CAXAMM010000521">
    <property type="protein sequence ID" value="CAK8987788.1"/>
    <property type="molecule type" value="Genomic_DNA"/>
</dbReference>
<feature type="repeat" description="TPR" evidence="3">
    <location>
        <begin position="1731"/>
        <end position="1764"/>
    </location>
</feature>
<dbReference type="Proteomes" id="UP001642464">
    <property type="component" value="Unassembled WGS sequence"/>
</dbReference>
<protein>
    <recommendedName>
        <fullName evidence="7">UDP-N-acetylglucosamine--peptide N-acetylglucosaminyltransferase SPINDLY</fullName>
    </recommendedName>
</protein>
<evidence type="ECO:0000256" key="2">
    <source>
        <dbReference type="ARBA" id="ARBA00038210"/>
    </source>
</evidence>
<dbReference type="SUPFAM" id="SSF48452">
    <property type="entry name" value="TPR-like"/>
    <property type="match status" value="5"/>
</dbReference>
<evidence type="ECO:0008006" key="7">
    <source>
        <dbReference type="Google" id="ProtNLM"/>
    </source>
</evidence>